<evidence type="ECO:0000259" key="3">
    <source>
        <dbReference type="PROSITE" id="PS50887"/>
    </source>
</evidence>
<evidence type="ECO:0000313" key="7">
    <source>
        <dbReference type="Proteomes" id="UP000241618"/>
    </source>
</evidence>
<evidence type="ECO:0000313" key="6">
    <source>
        <dbReference type="Proteomes" id="UP000241405"/>
    </source>
</evidence>
<dbReference type="InterPro" id="IPR000160">
    <property type="entry name" value="GGDEF_dom"/>
</dbReference>
<dbReference type="Gene3D" id="3.30.450.40">
    <property type="match status" value="1"/>
</dbReference>
<sequence length="334" mass="39045">MSGALITAYRAFNKILKHLPVEESLPDMLLHIIELTEKTFNHRQTSILLFDKNTQKFTPFTNKKRHQLSRERFMINPTKIHFESICSKNKIIISQHITTNNEYREYYSLKSINHLNSCYGLPILSSRNKVLGIIYSHCPQHSLMSDEEYELFEMAATVCSISIEKNIKEQELEYMASYDPLTNIWNRRAFYRQIKMAINNIQHKNEYIIVFYIDINKFKMINDQYGHRFGDRVLKKYASKLQCFNNENTGVARLGGDEFVIYSEVKTLIEANIKKKSILSELNKIEIDEIIITASIGSHCIHANNIKETNIDSMINHADMSMYKEKHLSRSCVL</sequence>
<dbReference type="PANTHER" id="PTHR45138:SF9">
    <property type="entry name" value="DIGUANYLATE CYCLASE DGCM-RELATED"/>
    <property type="match status" value="1"/>
</dbReference>
<dbReference type="RefSeq" id="WP_107189683.1">
    <property type="nucleotide sequence ID" value="NZ_PYMN01000007.1"/>
</dbReference>
<dbReference type="InterPro" id="IPR050469">
    <property type="entry name" value="Diguanylate_Cyclase"/>
</dbReference>
<dbReference type="InterPro" id="IPR003018">
    <property type="entry name" value="GAF"/>
</dbReference>
<dbReference type="CDD" id="cd01949">
    <property type="entry name" value="GGDEF"/>
    <property type="match status" value="1"/>
</dbReference>
<dbReference type="GO" id="GO:0052621">
    <property type="term" value="F:diguanylate cyclase activity"/>
    <property type="evidence" value="ECO:0007669"/>
    <property type="project" value="UniProtKB-EC"/>
</dbReference>
<feature type="domain" description="GGDEF" evidence="3">
    <location>
        <begin position="206"/>
        <end position="334"/>
    </location>
</feature>
<dbReference type="SMART" id="SM00267">
    <property type="entry name" value="GGDEF"/>
    <property type="match status" value="1"/>
</dbReference>
<dbReference type="SUPFAM" id="SSF55781">
    <property type="entry name" value="GAF domain-like"/>
    <property type="match status" value="1"/>
</dbReference>
<dbReference type="NCBIfam" id="TIGR00254">
    <property type="entry name" value="GGDEF"/>
    <property type="match status" value="1"/>
</dbReference>
<dbReference type="AlphaFoldDB" id="A0A2T3JU09"/>
<evidence type="ECO:0000313" key="5">
    <source>
        <dbReference type="EMBL" id="PSU52632.1"/>
    </source>
</evidence>
<dbReference type="Pfam" id="PF00990">
    <property type="entry name" value="GGDEF"/>
    <property type="match status" value="1"/>
</dbReference>
<gene>
    <name evidence="5" type="ORF">C9J18_08775</name>
    <name evidence="4" type="ORF">CTM96_07715</name>
</gene>
<evidence type="ECO:0000256" key="1">
    <source>
        <dbReference type="ARBA" id="ARBA00012528"/>
    </source>
</evidence>
<name>A0A2T3JU09_PHOPO</name>
<comment type="catalytic activity">
    <reaction evidence="2">
        <text>2 GTP = 3',3'-c-di-GMP + 2 diphosphate</text>
        <dbReference type="Rhea" id="RHEA:24898"/>
        <dbReference type="ChEBI" id="CHEBI:33019"/>
        <dbReference type="ChEBI" id="CHEBI:37565"/>
        <dbReference type="ChEBI" id="CHEBI:58805"/>
        <dbReference type="EC" id="2.7.7.65"/>
    </reaction>
</comment>
<reference evidence="6 7" key="1">
    <citation type="submission" date="2018-03" db="EMBL/GenBank/DDBJ databases">
        <title>Whole genome sequencing of Histamine producing bacteria.</title>
        <authorList>
            <person name="Butler K."/>
        </authorList>
    </citation>
    <scope>NUCLEOTIDE SEQUENCE [LARGE SCALE GENOMIC DNA]</scope>
    <source>
        <strain evidence="5 7">FS-6.1</strain>
        <strain evidence="4 6">FS-6.2</strain>
    </source>
</reference>
<evidence type="ECO:0000313" key="4">
    <source>
        <dbReference type="EMBL" id="PSU25988.1"/>
    </source>
</evidence>
<dbReference type="Proteomes" id="UP000241405">
    <property type="component" value="Unassembled WGS sequence"/>
</dbReference>
<dbReference type="EC" id="2.7.7.65" evidence="1"/>
<dbReference type="InterPro" id="IPR043128">
    <property type="entry name" value="Rev_trsase/Diguanyl_cyclase"/>
</dbReference>
<dbReference type="Gene3D" id="3.30.70.270">
    <property type="match status" value="1"/>
</dbReference>
<dbReference type="InterPro" id="IPR029787">
    <property type="entry name" value="Nucleotide_cyclase"/>
</dbReference>
<accession>A0A2T3JU09</accession>
<dbReference type="EMBL" id="PYMO01000005">
    <property type="protein sequence ID" value="PSU25988.1"/>
    <property type="molecule type" value="Genomic_DNA"/>
</dbReference>
<dbReference type="Pfam" id="PF01590">
    <property type="entry name" value="GAF"/>
    <property type="match status" value="1"/>
</dbReference>
<dbReference type="PROSITE" id="PS50887">
    <property type="entry name" value="GGDEF"/>
    <property type="match status" value="1"/>
</dbReference>
<dbReference type="SUPFAM" id="SSF55073">
    <property type="entry name" value="Nucleotide cyclase"/>
    <property type="match status" value="1"/>
</dbReference>
<dbReference type="PANTHER" id="PTHR45138">
    <property type="entry name" value="REGULATORY COMPONENTS OF SENSORY TRANSDUCTION SYSTEM"/>
    <property type="match status" value="1"/>
</dbReference>
<dbReference type="EMBL" id="PYMP01000006">
    <property type="protein sequence ID" value="PSU52632.1"/>
    <property type="molecule type" value="Genomic_DNA"/>
</dbReference>
<evidence type="ECO:0000256" key="2">
    <source>
        <dbReference type="ARBA" id="ARBA00034247"/>
    </source>
</evidence>
<protein>
    <recommendedName>
        <fullName evidence="1">diguanylate cyclase</fullName>
        <ecNumber evidence="1">2.7.7.65</ecNumber>
    </recommendedName>
</protein>
<dbReference type="InterPro" id="IPR029016">
    <property type="entry name" value="GAF-like_dom_sf"/>
</dbReference>
<comment type="caution">
    <text evidence="5">The sequence shown here is derived from an EMBL/GenBank/DDBJ whole genome shotgun (WGS) entry which is preliminary data.</text>
</comment>
<organism evidence="5 7">
    <name type="scientific">Photobacterium phosphoreum</name>
    <dbReference type="NCBI Taxonomy" id="659"/>
    <lineage>
        <taxon>Bacteria</taxon>
        <taxon>Pseudomonadati</taxon>
        <taxon>Pseudomonadota</taxon>
        <taxon>Gammaproteobacteria</taxon>
        <taxon>Vibrionales</taxon>
        <taxon>Vibrionaceae</taxon>
        <taxon>Photobacterium</taxon>
    </lineage>
</organism>
<keyword evidence="6" id="KW-1185">Reference proteome</keyword>
<proteinExistence type="predicted"/>
<dbReference type="Proteomes" id="UP000241618">
    <property type="component" value="Unassembled WGS sequence"/>
</dbReference>